<evidence type="ECO:0008006" key="4">
    <source>
        <dbReference type="Google" id="ProtNLM"/>
    </source>
</evidence>
<proteinExistence type="predicted"/>
<dbReference type="RefSeq" id="WP_137997249.1">
    <property type="nucleotide sequence ID" value="NZ_SJDU01000010.1"/>
</dbReference>
<keyword evidence="3" id="KW-1185">Reference proteome</keyword>
<evidence type="ECO:0000313" key="3">
    <source>
        <dbReference type="Proteomes" id="UP000310168"/>
    </source>
</evidence>
<keyword evidence="1" id="KW-0812">Transmembrane</keyword>
<gene>
    <name evidence="2" type="ORF">EZH24_00880</name>
</gene>
<comment type="caution">
    <text evidence="2">The sequence shown here is derived from an EMBL/GenBank/DDBJ whole genome shotgun (WGS) entry which is preliminary data.</text>
</comment>
<keyword evidence="1" id="KW-0472">Membrane</keyword>
<reference evidence="2 3" key="1">
    <citation type="journal article" date="2019" name="Anaerobe">
        <title>Brachyspira catarrhinii sp. nov., an anaerobic intestinal spirochaete isolated from vervet monkeys may have been misidentified as Brachyspira aalborgi in previous studies.</title>
        <authorList>
            <person name="Phillips N.D."/>
            <person name="La T."/>
            <person name="Hampson D.J."/>
        </authorList>
    </citation>
    <scope>NUCLEOTIDE SEQUENCE [LARGE SCALE GENOMIC DNA]</scope>
    <source>
        <strain evidence="2 3">Z12</strain>
    </source>
</reference>
<dbReference type="Proteomes" id="UP000310168">
    <property type="component" value="Unassembled WGS sequence"/>
</dbReference>
<sequence>MKKNKLYFIFVIFTALIILLNIFSCKNNNLEKGILYSKSYSDLSFEASKEKAINEIYFYIANQTANLINREDYNIVAFALKEDNLIDFEKDAIIKEYKKDDNFFTEIKIEDKKLYQKVIQSLEKMKREGQIGATVRANASIEISETARLNAYTRQTLTQNALRRAYESLYKILIESGIEANKSAELTNKAYIIEESYSSNDYNVVIETEIEN</sequence>
<evidence type="ECO:0000313" key="2">
    <source>
        <dbReference type="EMBL" id="TKZ36274.1"/>
    </source>
</evidence>
<protein>
    <recommendedName>
        <fullName evidence="4">DUF541 domain-containing protein</fullName>
    </recommendedName>
</protein>
<accession>A0ABY2TU30</accession>
<evidence type="ECO:0000256" key="1">
    <source>
        <dbReference type="SAM" id="Phobius"/>
    </source>
</evidence>
<feature type="transmembrane region" description="Helical" evidence="1">
    <location>
        <begin position="6"/>
        <end position="23"/>
    </location>
</feature>
<dbReference type="EMBL" id="SJDU01000010">
    <property type="protein sequence ID" value="TKZ36274.1"/>
    <property type="molecule type" value="Genomic_DNA"/>
</dbReference>
<keyword evidence="1" id="KW-1133">Transmembrane helix</keyword>
<organism evidence="2 3">
    <name type="scientific">Brachyspira catarrhinii</name>
    <dbReference type="NCBI Taxonomy" id="2528966"/>
    <lineage>
        <taxon>Bacteria</taxon>
        <taxon>Pseudomonadati</taxon>
        <taxon>Spirochaetota</taxon>
        <taxon>Spirochaetia</taxon>
        <taxon>Brachyspirales</taxon>
        <taxon>Brachyspiraceae</taxon>
        <taxon>Brachyspira</taxon>
    </lineage>
</organism>
<name>A0ABY2TU30_9SPIR</name>